<accession>A0A0E9XZY7</accession>
<proteinExistence type="predicted"/>
<name>A0A0E9XZY7_ANGAN</name>
<evidence type="ECO:0000313" key="1">
    <source>
        <dbReference type="EMBL" id="JAI07234.1"/>
    </source>
</evidence>
<protein>
    <submittedName>
        <fullName evidence="1">Uncharacterized protein</fullName>
    </submittedName>
</protein>
<reference evidence="1" key="1">
    <citation type="submission" date="2014-11" db="EMBL/GenBank/DDBJ databases">
        <authorList>
            <person name="Amaro Gonzalez C."/>
        </authorList>
    </citation>
    <scope>NUCLEOTIDE SEQUENCE</scope>
</reference>
<sequence>MKSKWYLSLMVWMSVDFL</sequence>
<dbReference type="AlphaFoldDB" id="A0A0E9XZY7"/>
<reference evidence="1" key="2">
    <citation type="journal article" date="2015" name="Fish Shellfish Immunol.">
        <title>Early steps in the European eel (Anguilla anguilla)-Vibrio vulnificus interaction in the gills: Role of the RtxA13 toxin.</title>
        <authorList>
            <person name="Callol A."/>
            <person name="Pajuelo D."/>
            <person name="Ebbesson L."/>
            <person name="Teles M."/>
            <person name="MacKenzie S."/>
            <person name="Amaro C."/>
        </authorList>
    </citation>
    <scope>NUCLEOTIDE SEQUENCE</scope>
</reference>
<organism evidence="1">
    <name type="scientific">Anguilla anguilla</name>
    <name type="common">European freshwater eel</name>
    <name type="synonym">Muraena anguilla</name>
    <dbReference type="NCBI Taxonomy" id="7936"/>
    <lineage>
        <taxon>Eukaryota</taxon>
        <taxon>Metazoa</taxon>
        <taxon>Chordata</taxon>
        <taxon>Craniata</taxon>
        <taxon>Vertebrata</taxon>
        <taxon>Euteleostomi</taxon>
        <taxon>Actinopterygii</taxon>
        <taxon>Neopterygii</taxon>
        <taxon>Teleostei</taxon>
        <taxon>Anguilliformes</taxon>
        <taxon>Anguillidae</taxon>
        <taxon>Anguilla</taxon>
    </lineage>
</organism>
<dbReference type="EMBL" id="GBXM01001344">
    <property type="protein sequence ID" value="JAI07234.1"/>
    <property type="molecule type" value="Transcribed_RNA"/>
</dbReference>